<comment type="caution">
    <text evidence="1">The sequence shown here is derived from an EMBL/GenBank/DDBJ whole genome shotgun (WGS) entry which is preliminary data.</text>
</comment>
<accession>A0A973A6Z0</accession>
<evidence type="ECO:0000313" key="2">
    <source>
        <dbReference type="Proteomes" id="UP000754644"/>
    </source>
</evidence>
<sequence>MSDATQAFPDIEIYIKRPDLSALQDWLNGLMGPITSMTNGATTSITMANSQVCVIVENVVKGGYTSVWFKSDQTPWATDRDCALAAWEALGLETRCSNGGWDGNDEQGWRRFTAAGETIVNWFV</sequence>
<gene>
    <name evidence="1" type="ORF">HQ497_02060</name>
</gene>
<name>A0A973A6Z0_9GAMM</name>
<protein>
    <submittedName>
        <fullName evidence="1">Uncharacterized protein</fullName>
    </submittedName>
</protein>
<organism evidence="1 2">
    <name type="scientific">SAR86 cluster bacterium</name>
    <dbReference type="NCBI Taxonomy" id="2030880"/>
    <lineage>
        <taxon>Bacteria</taxon>
        <taxon>Pseudomonadati</taxon>
        <taxon>Pseudomonadota</taxon>
        <taxon>Gammaproteobacteria</taxon>
        <taxon>SAR86 cluster</taxon>
    </lineage>
</organism>
<dbReference type="EMBL" id="JABMOJ010000071">
    <property type="protein sequence ID" value="NQV64124.1"/>
    <property type="molecule type" value="Genomic_DNA"/>
</dbReference>
<reference evidence="1" key="1">
    <citation type="submission" date="2020-05" db="EMBL/GenBank/DDBJ databases">
        <title>Sulfur intermediates as new biogeochemical hubs in an aquatic model microbial ecosystem.</title>
        <authorList>
            <person name="Vigneron A."/>
        </authorList>
    </citation>
    <scope>NUCLEOTIDE SEQUENCE</scope>
    <source>
        <strain evidence="1">Bin.250</strain>
    </source>
</reference>
<proteinExistence type="predicted"/>
<dbReference type="Proteomes" id="UP000754644">
    <property type="component" value="Unassembled WGS sequence"/>
</dbReference>
<dbReference type="AlphaFoldDB" id="A0A973A6Z0"/>
<evidence type="ECO:0000313" key="1">
    <source>
        <dbReference type="EMBL" id="NQV64124.1"/>
    </source>
</evidence>